<dbReference type="Pfam" id="PF03479">
    <property type="entry name" value="PCC"/>
    <property type="match status" value="1"/>
</dbReference>
<keyword evidence="3" id="KW-1185">Reference proteome</keyword>
<proteinExistence type="predicted"/>
<name>A0ABN2CKQ8_9ACTN</name>
<feature type="domain" description="PPC" evidence="1">
    <location>
        <begin position="6"/>
        <end position="151"/>
    </location>
</feature>
<dbReference type="SUPFAM" id="SSF117856">
    <property type="entry name" value="AF0104/ALDC/Ptd012-like"/>
    <property type="match status" value="1"/>
</dbReference>
<gene>
    <name evidence="2" type="ORF">GCM10009741_75600</name>
</gene>
<evidence type="ECO:0000313" key="2">
    <source>
        <dbReference type="EMBL" id="GAA1559445.1"/>
    </source>
</evidence>
<dbReference type="Proteomes" id="UP001500363">
    <property type="component" value="Unassembled WGS sequence"/>
</dbReference>
<dbReference type="CDD" id="cd11378">
    <property type="entry name" value="DUF296"/>
    <property type="match status" value="1"/>
</dbReference>
<reference evidence="2 3" key="1">
    <citation type="journal article" date="2019" name="Int. J. Syst. Evol. Microbiol.">
        <title>The Global Catalogue of Microorganisms (GCM) 10K type strain sequencing project: providing services to taxonomists for standard genome sequencing and annotation.</title>
        <authorList>
            <consortium name="The Broad Institute Genomics Platform"/>
            <consortium name="The Broad Institute Genome Sequencing Center for Infectious Disease"/>
            <person name="Wu L."/>
            <person name="Ma J."/>
        </authorList>
    </citation>
    <scope>NUCLEOTIDE SEQUENCE [LARGE SCALE GENOMIC DNA]</scope>
    <source>
        <strain evidence="2 3">JCM 14303</strain>
    </source>
</reference>
<accession>A0ABN2CKQ8</accession>
<organism evidence="2 3">
    <name type="scientific">Kribbella lupini</name>
    <dbReference type="NCBI Taxonomy" id="291602"/>
    <lineage>
        <taxon>Bacteria</taxon>
        <taxon>Bacillati</taxon>
        <taxon>Actinomycetota</taxon>
        <taxon>Actinomycetes</taxon>
        <taxon>Propionibacteriales</taxon>
        <taxon>Kribbellaceae</taxon>
        <taxon>Kribbella</taxon>
    </lineage>
</organism>
<protein>
    <recommendedName>
        <fullName evidence="1">PPC domain-containing protein</fullName>
    </recommendedName>
</protein>
<dbReference type="InterPro" id="IPR005175">
    <property type="entry name" value="PPC_dom"/>
</dbReference>
<dbReference type="EMBL" id="BAAANC010000005">
    <property type="protein sequence ID" value="GAA1559445.1"/>
    <property type="molecule type" value="Genomic_DNA"/>
</dbReference>
<dbReference type="Gene3D" id="3.30.1330.80">
    <property type="entry name" value="Hypothetical protein, similar to alpha- acetolactate decarboxylase, domain 2"/>
    <property type="match status" value="1"/>
</dbReference>
<evidence type="ECO:0000259" key="1">
    <source>
        <dbReference type="PROSITE" id="PS51742"/>
    </source>
</evidence>
<dbReference type="RefSeq" id="WP_344183059.1">
    <property type="nucleotide sequence ID" value="NZ_BAAANC010000005.1"/>
</dbReference>
<evidence type="ECO:0000313" key="3">
    <source>
        <dbReference type="Proteomes" id="UP001500363"/>
    </source>
</evidence>
<dbReference type="PROSITE" id="PS51742">
    <property type="entry name" value="PPC"/>
    <property type="match status" value="1"/>
</dbReference>
<comment type="caution">
    <text evidence="2">The sequence shown here is derived from an EMBL/GenBank/DDBJ whole genome shotgun (WGS) entry which is preliminary data.</text>
</comment>
<sequence length="151" mass="16330">MHAAELTMGRTFAVRFDHGEDFFSALGEFCAANDVREAFIPMFIAGLREVELVGTCAKVDDPEAPVWSSVHLDSVEALGGGTLAVDPGSRDVLPHIHISVGLKQHSAVAHTSHLLSAKVQFLTEMYLVEVAAPAMSRVQLGELYGVPQLRF</sequence>